<dbReference type="PANTHER" id="PTHR43667:SF1">
    <property type="entry name" value="CYCLOPROPANE-FATTY-ACYL-PHOSPHOLIPID SYNTHASE"/>
    <property type="match status" value="1"/>
</dbReference>
<dbReference type="InterPro" id="IPR029063">
    <property type="entry name" value="SAM-dependent_MTases_sf"/>
</dbReference>
<sequence>MARFEQYDNRDDIYNSSTSSQASLSPPAVLRELAKQCDVRFNGSNPWDIQVHHRDVYSQILTKGSLGFGESYMDGLWDCERMDELFYRIMRANIEENLVGVGKFALILQSLRHRFFNLQTEKRAYQVGEQHYDIGNDIFEAMLDSTMSYSCGFWQKANTLEQAQLDKLDLICKKLQLKPGEKLLEIGCGWGGLASHAAEHYGVEVLGITISQEQQKLAQQRCKGLPVEIRLTDYRDLEGEFDKIVSVGMFEHVGEKNYPIYFDTVNRLLKKDGLFLLHTIGIYKTIHRVDPWIDKYIFRNGKLPSAEQIADVLNKRMVIEDWHNFGQDYALTLLAWWDRFEAAWSMLSEKYDQRFYRMWKYYLMSCAGFFKSRQGQLWQIVLTKRDRTGTYRSIR</sequence>
<dbReference type="CDD" id="cd02440">
    <property type="entry name" value="AdoMet_MTases"/>
    <property type="match status" value="1"/>
</dbReference>
<name>A0ABP3D0S0_9GAMM</name>
<keyword evidence="3" id="KW-0808">Transferase</keyword>
<comment type="caution">
    <text evidence="7">The sequence shown here is derived from an EMBL/GenBank/DDBJ whole genome shotgun (WGS) entry which is preliminary data.</text>
</comment>
<accession>A0ABP3D0S0</accession>
<evidence type="ECO:0000256" key="6">
    <source>
        <dbReference type="SAM" id="MobiDB-lite"/>
    </source>
</evidence>
<dbReference type="Proteomes" id="UP001501476">
    <property type="component" value="Unassembled WGS sequence"/>
</dbReference>
<keyword evidence="2" id="KW-0489">Methyltransferase</keyword>
<organism evidence="7 8">
    <name type="scientific">Methylophaga marina</name>
    <dbReference type="NCBI Taxonomy" id="45495"/>
    <lineage>
        <taxon>Bacteria</taxon>
        <taxon>Pseudomonadati</taxon>
        <taxon>Pseudomonadota</taxon>
        <taxon>Gammaproteobacteria</taxon>
        <taxon>Thiotrichales</taxon>
        <taxon>Piscirickettsiaceae</taxon>
        <taxon>Methylophaga</taxon>
    </lineage>
</organism>
<evidence type="ECO:0000256" key="3">
    <source>
        <dbReference type="ARBA" id="ARBA00022679"/>
    </source>
</evidence>
<dbReference type="NCBIfam" id="NF008686">
    <property type="entry name" value="PRK11705.1"/>
    <property type="match status" value="1"/>
</dbReference>
<evidence type="ECO:0000256" key="1">
    <source>
        <dbReference type="ARBA" id="ARBA00010815"/>
    </source>
</evidence>
<keyword evidence="4" id="KW-0949">S-adenosyl-L-methionine</keyword>
<comment type="similarity">
    <text evidence="1">Belongs to the CFA/CMAS family.</text>
</comment>
<dbReference type="SUPFAM" id="SSF53335">
    <property type="entry name" value="S-adenosyl-L-methionine-dependent methyltransferases"/>
    <property type="match status" value="1"/>
</dbReference>
<keyword evidence="5" id="KW-0443">Lipid metabolism</keyword>
<protein>
    <submittedName>
        <fullName evidence="7">Cyclopropane fatty acyl phospholipid synthase</fullName>
    </submittedName>
</protein>
<dbReference type="RefSeq" id="WP_286305059.1">
    <property type="nucleotide sequence ID" value="NZ_AP027741.1"/>
</dbReference>
<evidence type="ECO:0000313" key="8">
    <source>
        <dbReference type="Proteomes" id="UP001501476"/>
    </source>
</evidence>
<feature type="compositionally biased region" description="Basic and acidic residues" evidence="6">
    <location>
        <begin position="1"/>
        <end position="13"/>
    </location>
</feature>
<evidence type="ECO:0000256" key="4">
    <source>
        <dbReference type="ARBA" id="ARBA00022691"/>
    </source>
</evidence>
<reference evidence="8" key="1">
    <citation type="journal article" date="2019" name="Int. J. Syst. Evol. Microbiol.">
        <title>The Global Catalogue of Microorganisms (GCM) 10K type strain sequencing project: providing services to taxonomists for standard genome sequencing and annotation.</title>
        <authorList>
            <consortium name="The Broad Institute Genomics Platform"/>
            <consortium name="The Broad Institute Genome Sequencing Center for Infectious Disease"/>
            <person name="Wu L."/>
            <person name="Ma J."/>
        </authorList>
    </citation>
    <scope>NUCLEOTIDE SEQUENCE [LARGE SCALE GENOMIC DNA]</scope>
    <source>
        <strain evidence="8">JCM 6886</strain>
    </source>
</reference>
<dbReference type="Pfam" id="PF02353">
    <property type="entry name" value="CMAS"/>
    <property type="match status" value="1"/>
</dbReference>
<dbReference type="InterPro" id="IPR003333">
    <property type="entry name" value="CMAS"/>
</dbReference>
<evidence type="ECO:0000313" key="7">
    <source>
        <dbReference type="EMBL" id="GAA0220331.1"/>
    </source>
</evidence>
<evidence type="ECO:0000256" key="5">
    <source>
        <dbReference type="ARBA" id="ARBA00023098"/>
    </source>
</evidence>
<gene>
    <name evidence="7" type="primary">cfa</name>
    <name evidence="7" type="ORF">GCM10008964_09850</name>
</gene>
<feature type="region of interest" description="Disordered" evidence="6">
    <location>
        <begin position="1"/>
        <end position="23"/>
    </location>
</feature>
<dbReference type="EMBL" id="BAAADG010000003">
    <property type="protein sequence ID" value="GAA0220331.1"/>
    <property type="molecule type" value="Genomic_DNA"/>
</dbReference>
<dbReference type="PANTHER" id="PTHR43667">
    <property type="entry name" value="CYCLOPROPANE-FATTY-ACYL-PHOSPHOLIPID SYNTHASE"/>
    <property type="match status" value="1"/>
</dbReference>
<keyword evidence="8" id="KW-1185">Reference proteome</keyword>
<dbReference type="Gene3D" id="3.40.50.150">
    <property type="entry name" value="Vaccinia Virus protein VP39"/>
    <property type="match status" value="1"/>
</dbReference>
<proteinExistence type="inferred from homology"/>
<dbReference type="InterPro" id="IPR050723">
    <property type="entry name" value="CFA/CMAS"/>
</dbReference>
<dbReference type="PIRSF" id="PIRSF003085">
    <property type="entry name" value="CMAS"/>
    <property type="match status" value="1"/>
</dbReference>
<evidence type="ECO:0000256" key="2">
    <source>
        <dbReference type="ARBA" id="ARBA00022603"/>
    </source>
</evidence>